<name>A6NZZ6_9FIRM</name>
<keyword evidence="1" id="KW-0812">Transmembrane</keyword>
<dbReference type="OrthoDB" id="1849751at2"/>
<reference evidence="2 3" key="2">
    <citation type="submission" date="2007-06" db="EMBL/GenBank/DDBJ databases">
        <title>Draft genome sequence of Pseudoflavonifractor capillosus ATCC 29799.</title>
        <authorList>
            <person name="Sudarsanam P."/>
            <person name="Ley R."/>
            <person name="Guruge J."/>
            <person name="Turnbaugh P.J."/>
            <person name="Mahowald M."/>
            <person name="Liep D."/>
            <person name="Gordon J."/>
        </authorList>
    </citation>
    <scope>NUCLEOTIDE SEQUENCE [LARGE SCALE GENOMIC DNA]</scope>
    <source>
        <strain evidence="2 3">ATCC 29799</strain>
    </source>
</reference>
<keyword evidence="1" id="KW-1133">Transmembrane helix</keyword>
<comment type="caution">
    <text evidence="2">The sequence shown here is derived from an EMBL/GenBank/DDBJ whole genome shotgun (WGS) entry which is preliminary data.</text>
</comment>
<proteinExistence type="predicted"/>
<keyword evidence="3" id="KW-1185">Reference proteome</keyword>
<keyword evidence="1" id="KW-0472">Membrane</keyword>
<gene>
    <name evidence="2" type="ORF">BACCAP_03801</name>
</gene>
<dbReference type="EMBL" id="AAXG02000036">
    <property type="protein sequence ID" value="EDM98365.1"/>
    <property type="molecule type" value="Genomic_DNA"/>
</dbReference>
<sequence>MVPFAQLRKGVERMAYLMLGSVMILLSIVFRLAAVFRLTIPLVYALIVPTVFHEWYYANQTLANVIWYALLAVVVLSWVVSLVRKVQDILLRRREDKMLELIVLNRMREAQMYGKPEADGGYKIQVDDLFDDD</sequence>
<evidence type="ECO:0000313" key="3">
    <source>
        <dbReference type="Proteomes" id="UP000003639"/>
    </source>
</evidence>
<reference evidence="2 3" key="1">
    <citation type="submission" date="2007-04" db="EMBL/GenBank/DDBJ databases">
        <authorList>
            <person name="Fulton L."/>
            <person name="Clifton S."/>
            <person name="Fulton B."/>
            <person name="Xu J."/>
            <person name="Minx P."/>
            <person name="Pepin K.H."/>
            <person name="Johnson M."/>
            <person name="Thiruvilangam P."/>
            <person name="Bhonagiri V."/>
            <person name="Nash W.E."/>
            <person name="Mardis E.R."/>
            <person name="Wilson R.K."/>
        </authorList>
    </citation>
    <scope>NUCLEOTIDE SEQUENCE [LARGE SCALE GENOMIC DNA]</scope>
    <source>
        <strain evidence="2 3">ATCC 29799</strain>
    </source>
</reference>
<evidence type="ECO:0000313" key="2">
    <source>
        <dbReference type="EMBL" id="EDM98365.1"/>
    </source>
</evidence>
<evidence type="ECO:0000256" key="1">
    <source>
        <dbReference type="SAM" id="Phobius"/>
    </source>
</evidence>
<feature type="transmembrane region" description="Helical" evidence="1">
    <location>
        <begin position="16"/>
        <end position="45"/>
    </location>
</feature>
<evidence type="ECO:0008006" key="4">
    <source>
        <dbReference type="Google" id="ProtNLM"/>
    </source>
</evidence>
<feature type="transmembrane region" description="Helical" evidence="1">
    <location>
        <begin position="65"/>
        <end position="83"/>
    </location>
</feature>
<accession>A6NZZ6</accession>
<dbReference type="AlphaFoldDB" id="A6NZZ6"/>
<dbReference type="STRING" id="411467.BACCAP_03801"/>
<dbReference type="Proteomes" id="UP000003639">
    <property type="component" value="Unassembled WGS sequence"/>
</dbReference>
<protein>
    <recommendedName>
        <fullName evidence="4">Molecular chaperone GrpE</fullName>
    </recommendedName>
</protein>
<organism evidence="2 3">
    <name type="scientific">Pseudoflavonifractor capillosus ATCC 29799</name>
    <dbReference type="NCBI Taxonomy" id="411467"/>
    <lineage>
        <taxon>Bacteria</taxon>
        <taxon>Bacillati</taxon>
        <taxon>Bacillota</taxon>
        <taxon>Clostridia</taxon>
        <taxon>Eubacteriales</taxon>
        <taxon>Oscillospiraceae</taxon>
        <taxon>Pseudoflavonifractor</taxon>
    </lineage>
</organism>
<dbReference type="eggNOG" id="ENOG5033K6K">
    <property type="taxonomic scope" value="Bacteria"/>
</dbReference>